<keyword evidence="6" id="KW-1185">Reference proteome</keyword>
<dbReference type="SUPFAM" id="SSF141072">
    <property type="entry name" value="CalX-like"/>
    <property type="match status" value="2"/>
</dbReference>
<feature type="domain" description="Calx-beta" evidence="4">
    <location>
        <begin position="733"/>
        <end position="824"/>
    </location>
</feature>
<evidence type="ECO:0000313" key="6">
    <source>
        <dbReference type="Proteomes" id="UP001160550"/>
    </source>
</evidence>
<evidence type="ECO:0000256" key="3">
    <source>
        <dbReference type="ARBA" id="ARBA00022837"/>
    </source>
</evidence>
<organism evidence="5 6">
    <name type="scientific">Luteimonas composti</name>
    <dbReference type="NCBI Taxonomy" id="398257"/>
    <lineage>
        <taxon>Bacteria</taxon>
        <taxon>Pseudomonadati</taxon>
        <taxon>Pseudomonadota</taxon>
        <taxon>Gammaproteobacteria</taxon>
        <taxon>Lysobacterales</taxon>
        <taxon>Lysobacteraceae</taxon>
        <taxon>Luteimonas</taxon>
    </lineage>
</organism>
<dbReference type="InterPro" id="IPR038081">
    <property type="entry name" value="CalX-like_sf"/>
</dbReference>
<dbReference type="PANTHER" id="PTHR46580">
    <property type="entry name" value="SENSOR KINASE-RELATED"/>
    <property type="match status" value="1"/>
</dbReference>
<protein>
    <submittedName>
        <fullName evidence="5">FG-GAP-like repeat-containing protein</fullName>
    </submittedName>
</protein>
<dbReference type="InterPro" id="IPR028994">
    <property type="entry name" value="Integrin_alpha_N"/>
</dbReference>
<keyword evidence="1" id="KW-0732">Signal</keyword>
<proteinExistence type="predicted"/>
<evidence type="ECO:0000259" key="4">
    <source>
        <dbReference type="Pfam" id="PF03160"/>
    </source>
</evidence>
<dbReference type="InterPro" id="IPR013517">
    <property type="entry name" value="FG-GAP"/>
</dbReference>
<dbReference type="SUPFAM" id="SSF55486">
    <property type="entry name" value="Metalloproteases ('zincins'), catalytic domain"/>
    <property type="match status" value="1"/>
</dbReference>
<dbReference type="Gene3D" id="3.40.390.10">
    <property type="entry name" value="Collagenase (Catalytic Domain)"/>
    <property type="match status" value="1"/>
</dbReference>
<evidence type="ECO:0000313" key="5">
    <source>
        <dbReference type="EMBL" id="MDH7454370.1"/>
    </source>
</evidence>
<comment type="caution">
    <text evidence="5">The sequence shown here is derived from an EMBL/GenBank/DDBJ whole genome shotgun (WGS) entry which is preliminary data.</text>
</comment>
<keyword evidence="3" id="KW-0106">Calcium</keyword>
<name>A0ABT6MVA2_9GAMM</name>
<dbReference type="PANTHER" id="PTHR46580:SF2">
    <property type="entry name" value="MAM DOMAIN-CONTAINING PROTEIN"/>
    <property type="match status" value="1"/>
</dbReference>
<accession>A0ABT6MVA2</accession>
<dbReference type="Pfam" id="PF13517">
    <property type="entry name" value="FG-GAP_3"/>
    <property type="match status" value="3"/>
</dbReference>
<dbReference type="Gene3D" id="2.60.40.2030">
    <property type="match status" value="2"/>
</dbReference>
<sequence>MAYAYANHGQQMFALEPAAQRQGDPYPAPIRMNRAAAMRATTDGQMEVVLPDGTRYPVVFDRISQGPRGNMTWIGRVASPVGDLAAVLTYGRDGVFGVLPTPEGRVLQIKTRDGQAYIEPDPGMIPPGVDPEAPFPDVVVPARANPQAALAAGAVGAAPGKSAGAAVASPASSWSGMVASADKAISEITVLGVYTTNLAQQRGSASAAETEFVNSLEVSNQALIDSGVNARYKLVGLLETDYPGDVHNQIVLNDLRNNQLKDGLDIYDQRDSHGADLVALLRPFAAGDTNCGIAYLNGGGLGGTNTSAEFGYSVSACGAYTMAHELGHNLGSHHDRDTATENGELSYGAFEFSFGYRQSTSPAFATVMAYSQAGQSQLGFFSAPGNTLCLGVACGVANKSDNVRSMNLMVETISRFRDPPNTISVLDAKVVEPYTGVATLNFPVRLSTPAPAGGVRFDIATVNGGTATAGTDYVAKSVTGQVIPAGEREWTFQVEVLPDTLVEGDETIRVQLANVSGMTVFDSEAAGLIKDDDPRVKVSGALVFPEGEKGPDRLYVYAQPTFEGESEWHSLLVSAPAYQYEFNVARGAMVRLEAYMEESTPWLSAVATVGTVNRDTRYDLPVERAARLTGRIRWPAGQATPTAPINLIFWNALGDDYGRGQTANPPNYEYSVKVRRGVGVGVDAHDPPAPYVRQRVETFIHGDTVQDVVLAKLPTLSIAHQRVVEGAAGTSRTVQLWIMLTDFAPAGGVSFDLLTEDGTATGTDYLRESPSLTISEGNNSLGTSVVVLGDDLPEPDEYFRIVARNITGGAHMPTPGAVWIADDDKRAARHDFNGDGRSDLAWHHSGSGRAALWNGALYSAIRNLVTVKDTGWQIVGAGDFDRDGKADLFWRHARDGRNTIWRGGEYATQLRVDTVASAHWKVAGVGDFDGDGQADLLWRNHRTGANLIWRGGDYRAQVAVTGVTDINWQIAGVGDFDGDGRSDILWRNGRTGANTIWRQGDYRNQQRMVGVTDVAWKIVGVGDFDGDRRDDVLWRHERRGSNAVWHSGEYANTRSLTAVTSLDWQVATVGDYDGDGVADIAWRNRSTGANTVWRGGNYGAQMKITGVSDMKWRVVP</sequence>
<dbReference type="EMBL" id="JARYGX010000027">
    <property type="protein sequence ID" value="MDH7454370.1"/>
    <property type="molecule type" value="Genomic_DNA"/>
</dbReference>
<dbReference type="RefSeq" id="WP_280943585.1">
    <property type="nucleotide sequence ID" value="NZ_JARYGX010000027.1"/>
</dbReference>
<dbReference type="Pfam" id="PF03160">
    <property type="entry name" value="Calx-beta"/>
    <property type="match status" value="2"/>
</dbReference>
<dbReference type="InterPro" id="IPR024079">
    <property type="entry name" value="MetalloPept_cat_dom_sf"/>
</dbReference>
<evidence type="ECO:0000256" key="2">
    <source>
        <dbReference type="ARBA" id="ARBA00022737"/>
    </source>
</evidence>
<gene>
    <name evidence="5" type="ORF">QF205_15015</name>
</gene>
<dbReference type="InterPro" id="IPR003644">
    <property type="entry name" value="Calx_beta"/>
</dbReference>
<dbReference type="Pfam" id="PF13583">
    <property type="entry name" value="Reprolysin_4"/>
    <property type="match status" value="1"/>
</dbReference>
<reference evidence="5" key="2">
    <citation type="submission" date="2023-04" db="EMBL/GenBank/DDBJ databases">
        <authorList>
            <person name="Sun J.-Q."/>
        </authorList>
    </citation>
    <scope>NUCLEOTIDE SEQUENCE</scope>
    <source>
        <strain evidence="5">CC-YY355</strain>
    </source>
</reference>
<reference evidence="5" key="1">
    <citation type="journal article" date="2007" name="Int. J. Syst. Evol. Microbiol.">
        <title>Luteimonas composti sp. nov., a moderately thermophilic bacterium isolated from food waste.</title>
        <authorList>
            <person name="Young C.C."/>
            <person name="Kampfer P."/>
            <person name="Chen W.M."/>
            <person name="Yen W.S."/>
            <person name="Arun A.B."/>
            <person name="Lai W.A."/>
            <person name="Shen F.T."/>
            <person name="Rekha P.D."/>
            <person name="Lin K.Y."/>
            <person name="Chou J.H."/>
        </authorList>
    </citation>
    <scope>NUCLEOTIDE SEQUENCE</scope>
    <source>
        <strain evidence="5">CC-YY355</strain>
    </source>
</reference>
<dbReference type="Proteomes" id="UP001160550">
    <property type="component" value="Unassembled WGS sequence"/>
</dbReference>
<dbReference type="Gene3D" id="2.130.10.130">
    <property type="entry name" value="Integrin alpha, N-terminal"/>
    <property type="match status" value="2"/>
</dbReference>
<feature type="domain" description="Calx-beta" evidence="4">
    <location>
        <begin position="435"/>
        <end position="532"/>
    </location>
</feature>
<dbReference type="SUPFAM" id="SSF69318">
    <property type="entry name" value="Integrin alpha N-terminal domain"/>
    <property type="match status" value="1"/>
</dbReference>
<evidence type="ECO:0000256" key="1">
    <source>
        <dbReference type="ARBA" id="ARBA00022729"/>
    </source>
</evidence>
<keyword evidence="2" id="KW-0677">Repeat</keyword>